<dbReference type="EMBL" id="GGEC01043523">
    <property type="protein sequence ID" value="MBX24007.1"/>
    <property type="molecule type" value="Transcribed_RNA"/>
</dbReference>
<evidence type="ECO:0000313" key="1">
    <source>
        <dbReference type="EMBL" id="MBX24007.1"/>
    </source>
</evidence>
<dbReference type="AlphaFoldDB" id="A0A2P2M1A2"/>
<sequence length="57" mass="6640">MMFFNSLTKNIPCIAFHHFSYCIIHRFTGADCLSFFNNSSRCPPQIRINIRQDLGNT</sequence>
<protein>
    <submittedName>
        <fullName evidence="1">Uncharacterized protein</fullName>
    </submittedName>
</protein>
<reference evidence="1" key="1">
    <citation type="submission" date="2018-02" db="EMBL/GenBank/DDBJ databases">
        <title>Rhizophora mucronata_Transcriptome.</title>
        <authorList>
            <person name="Meera S.P."/>
            <person name="Sreeshan A."/>
            <person name="Augustine A."/>
        </authorList>
    </citation>
    <scope>NUCLEOTIDE SEQUENCE</scope>
    <source>
        <tissue evidence="1">Leaf</tissue>
    </source>
</reference>
<name>A0A2P2M1A2_RHIMU</name>
<organism evidence="1">
    <name type="scientific">Rhizophora mucronata</name>
    <name type="common">Asiatic mangrove</name>
    <dbReference type="NCBI Taxonomy" id="61149"/>
    <lineage>
        <taxon>Eukaryota</taxon>
        <taxon>Viridiplantae</taxon>
        <taxon>Streptophyta</taxon>
        <taxon>Embryophyta</taxon>
        <taxon>Tracheophyta</taxon>
        <taxon>Spermatophyta</taxon>
        <taxon>Magnoliopsida</taxon>
        <taxon>eudicotyledons</taxon>
        <taxon>Gunneridae</taxon>
        <taxon>Pentapetalae</taxon>
        <taxon>rosids</taxon>
        <taxon>fabids</taxon>
        <taxon>Malpighiales</taxon>
        <taxon>Rhizophoraceae</taxon>
        <taxon>Rhizophora</taxon>
    </lineage>
</organism>
<proteinExistence type="predicted"/>
<accession>A0A2P2M1A2</accession>